<name>A0ABQ3GCG8_9MICC</name>
<dbReference type="InterPro" id="IPR015421">
    <property type="entry name" value="PyrdxlP-dep_Trfase_major"/>
</dbReference>
<evidence type="ECO:0000256" key="9">
    <source>
        <dbReference type="ARBA" id="ARBA00032610"/>
    </source>
</evidence>
<dbReference type="InterPro" id="IPR050087">
    <property type="entry name" value="AON_synthase_class-II"/>
</dbReference>
<keyword evidence="8 12" id="KW-0663">Pyridoxal phosphate</keyword>
<dbReference type="InterPro" id="IPR015424">
    <property type="entry name" value="PyrdxlP-dep_Trfase"/>
</dbReference>
<dbReference type="InterPro" id="IPR004839">
    <property type="entry name" value="Aminotransferase_I/II_large"/>
</dbReference>
<comment type="subunit">
    <text evidence="4">Homodimer.</text>
</comment>
<dbReference type="Proteomes" id="UP000642819">
    <property type="component" value="Unassembled WGS sequence"/>
</dbReference>
<evidence type="ECO:0000256" key="10">
    <source>
        <dbReference type="ARBA" id="ARBA00033381"/>
    </source>
</evidence>
<proteinExistence type="inferred from homology"/>
<evidence type="ECO:0000256" key="5">
    <source>
        <dbReference type="ARBA" id="ARBA00013187"/>
    </source>
</evidence>
<sequence>MGRWIADRARVRAARGGSRATRVAAGLYDLASNDYLGLARDPRLAAAAAAAEAEFGTSAAASRVVVGTLAVHEELEAALCRLTRREHALAFSSGYAANLGLLASLGGPGTLMVLDEHAHASLIDGARLSRSGTRTAAHNSCDDVARLLAGRREPRAVVAVESVYSVLGDAAPLARLAEVCAEHDAVLVVDEAHSIGVHGAGSVHAAGLAGDPRVVVTATLSKALGSQGGAVLGAGDFGAALRDHLVNTARTFVFDTGLAPGAAAAAAEAARIAAADGSLPDRLAARSRQIVAALAPVAELDVGCGAVHSARIGSAAAAADAAGQLRRLGIAAGCFRPPSVPDGVSRLRFTARAAQDRHELGRALAVVADVLTTIDRQEPAA</sequence>
<dbReference type="EMBL" id="BMXK01000001">
    <property type="protein sequence ID" value="GHC99334.1"/>
    <property type="molecule type" value="Genomic_DNA"/>
</dbReference>
<evidence type="ECO:0000256" key="1">
    <source>
        <dbReference type="ARBA" id="ARBA00001933"/>
    </source>
</evidence>
<dbReference type="PANTHER" id="PTHR13693">
    <property type="entry name" value="CLASS II AMINOTRANSFERASE/8-AMINO-7-OXONONANOATE SYNTHASE"/>
    <property type="match status" value="1"/>
</dbReference>
<evidence type="ECO:0000259" key="13">
    <source>
        <dbReference type="Pfam" id="PF00155"/>
    </source>
</evidence>
<gene>
    <name evidence="14" type="primary">bioF</name>
    <name evidence="14" type="ORF">GCM10008096_01370</name>
</gene>
<comment type="catalytic activity">
    <reaction evidence="11">
        <text>6-carboxyhexanoyl-[ACP] + L-alanine + H(+) = (8S)-8-amino-7-oxononanoate + holo-[ACP] + CO2</text>
        <dbReference type="Rhea" id="RHEA:42288"/>
        <dbReference type="Rhea" id="RHEA-COMP:9685"/>
        <dbReference type="Rhea" id="RHEA-COMP:9955"/>
        <dbReference type="ChEBI" id="CHEBI:15378"/>
        <dbReference type="ChEBI" id="CHEBI:16526"/>
        <dbReference type="ChEBI" id="CHEBI:57972"/>
        <dbReference type="ChEBI" id="CHEBI:64479"/>
        <dbReference type="ChEBI" id="CHEBI:78846"/>
        <dbReference type="ChEBI" id="CHEBI:149468"/>
        <dbReference type="EC" id="2.3.1.47"/>
    </reaction>
</comment>
<evidence type="ECO:0000256" key="12">
    <source>
        <dbReference type="RuleBase" id="RU003693"/>
    </source>
</evidence>
<evidence type="ECO:0000256" key="2">
    <source>
        <dbReference type="ARBA" id="ARBA00004746"/>
    </source>
</evidence>
<protein>
    <recommendedName>
        <fullName evidence="5">8-amino-7-oxononanoate synthase</fullName>
        <ecNumber evidence="5">2.3.1.47</ecNumber>
    </recommendedName>
    <alternativeName>
        <fullName evidence="9">7-keto-8-amino-pelargonic acid synthase</fullName>
    </alternativeName>
    <alternativeName>
        <fullName evidence="10">8-amino-7-ketopelargonate synthase</fullName>
    </alternativeName>
</protein>
<comment type="cofactor">
    <cofactor evidence="1 12">
        <name>pyridoxal 5'-phosphate</name>
        <dbReference type="ChEBI" id="CHEBI:597326"/>
    </cofactor>
</comment>
<dbReference type="EC" id="2.3.1.47" evidence="5"/>
<keyword evidence="7" id="KW-0093">Biotin biosynthesis</keyword>
<evidence type="ECO:0000313" key="15">
    <source>
        <dbReference type="Proteomes" id="UP000642819"/>
    </source>
</evidence>
<dbReference type="Pfam" id="PF00155">
    <property type="entry name" value="Aminotran_1_2"/>
    <property type="match status" value="1"/>
</dbReference>
<evidence type="ECO:0000256" key="4">
    <source>
        <dbReference type="ARBA" id="ARBA00011738"/>
    </source>
</evidence>
<dbReference type="InterPro" id="IPR001917">
    <property type="entry name" value="Aminotrans_II_pyridoxalP_BS"/>
</dbReference>
<evidence type="ECO:0000256" key="6">
    <source>
        <dbReference type="ARBA" id="ARBA00022679"/>
    </source>
</evidence>
<accession>A0ABQ3GCG8</accession>
<evidence type="ECO:0000256" key="3">
    <source>
        <dbReference type="ARBA" id="ARBA00010008"/>
    </source>
</evidence>
<evidence type="ECO:0000256" key="8">
    <source>
        <dbReference type="ARBA" id="ARBA00022898"/>
    </source>
</evidence>
<dbReference type="PROSITE" id="PS00599">
    <property type="entry name" value="AA_TRANSFER_CLASS_2"/>
    <property type="match status" value="1"/>
</dbReference>
<evidence type="ECO:0000313" key="14">
    <source>
        <dbReference type="EMBL" id="GHC99334.1"/>
    </source>
</evidence>
<organism evidence="14 15">
    <name type="scientific">Zhihengliuella salsuginis</name>
    <dbReference type="NCBI Taxonomy" id="578222"/>
    <lineage>
        <taxon>Bacteria</taxon>
        <taxon>Bacillati</taxon>
        <taxon>Actinomycetota</taxon>
        <taxon>Actinomycetes</taxon>
        <taxon>Micrococcales</taxon>
        <taxon>Micrococcaceae</taxon>
        <taxon>Zhihengliuella</taxon>
    </lineage>
</organism>
<evidence type="ECO:0000256" key="7">
    <source>
        <dbReference type="ARBA" id="ARBA00022756"/>
    </source>
</evidence>
<evidence type="ECO:0000256" key="11">
    <source>
        <dbReference type="ARBA" id="ARBA00047715"/>
    </source>
</evidence>
<dbReference type="Gene3D" id="3.40.640.10">
    <property type="entry name" value="Type I PLP-dependent aspartate aminotransferase-like (Major domain)"/>
    <property type="match status" value="1"/>
</dbReference>
<dbReference type="Gene3D" id="3.90.1150.10">
    <property type="entry name" value="Aspartate Aminotransferase, domain 1"/>
    <property type="match status" value="1"/>
</dbReference>
<keyword evidence="6" id="KW-0808">Transferase</keyword>
<feature type="domain" description="Aminotransferase class I/classII large" evidence="13">
    <location>
        <begin position="28"/>
        <end position="365"/>
    </location>
</feature>
<comment type="pathway">
    <text evidence="2">Cofactor biosynthesis; biotin biosynthesis.</text>
</comment>
<keyword evidence="15" id="KW-1185">Reference proteome</keyword>
<comment type="caution">
    <text evidence="14">The sequence shown here is derived from an EMBL/GenBank/DDBJ whole genome shotgun (WGS) entry which is preliminary data.</text>
</comment>
<dbReference type="SUPFAM" id="SSF53383">
    <property type="entry name" value="PLP-dependent transferases"/>
    <property type="match status" value="1"/>
</dbReference>
<comment type="similarity">
    <text evidence="3">Belongs to the class-II pyridoxal-phosphate-dependent aminotransferase family. BioF subfamily.</text>
</comment>
<reference evidence="15" key="1">
    <citation type="journal article" date="2019" name="Int. J. Syst. Evol. Microbiol.">
        <title>The Global Catalogue of Microorganisms (GCM) 10K type strain sequencing project: providing services to taxonomists for standard genome sequencing and annotation.</title>
        <authorList>
            <consortium name="The Broad Institute Genomics Platform"/>
            <consortium name="The Broad Institute Genome Sequencing Center for Infectious Disease"/>
            <person name="Wu L."/>
            <person name="Ma J."/>
        </authorList>
    </citation>
    <scope>NUCLEOTIDE SEQUENCE [LARGE SCALE GENOMIC DNA]</scope>
    <source>
        <strain evidence="15">KCTC 19466</strain>
    </source>
</reference>
<dbReference type="InterPro" id="IPR015422">
    <property type="entry name" value="PyrdxlP-dep_Trfase_small"/>
</dbReference>
<dbReference type="PANTHER" id="PTHR13693:SF100">
    <property type="entry name" value="8-AMINO-7-OXONONANOATE SYNTHASE"/>
    <property type="match status" value="1"/>
</dbReference>